<evidence type="ECO:0000259" key="1">
    <source>
        <dbReference type="Pfam" id="PF01872"/>
    </source>
</evidence>
<organism evidence="2 3">
    <name type="scientific">Rhodocytophaga rosea</name>
    <dbReference type="NCBI Taxonomy" id="2704465"/>
    <lineage>
        <taxon>Bacteria</taxon>
        <taxon>Pseudomonadati</taxon>
        <taxon>Bacteroidota</taxon>
        <taxon>Cytophagia</taxon>
        <taxon>Cytophagales</taxon>
        <taxon>Rhodocytophagaceae</taxon>
        <taxon>Rhodocytophaga</taxon>
    </lineage>
</organism>
<feature type="domain" description="Bacterial bifunctional deaminase-reductase C-terminal" evidence="1">
    <location>
        <begin position="3"/>
        <end position="102"/>
    </location>
</feature>
<dbReference type="GO" id="GO:0009231">
    <property type="term" value="P:riboflavin biosynthetic process"/>
    <property type="evidence" value="ECO:0007669"/>
    <property type="project" value="InterPro"/>
</dbReference>
<dbReference type="InterPro" id="IPR024072">
    <property type="entry name" value="DHFR-like_dom_sf"/>
</dbReference>
<dbReference type="KEGG" id="rhoz:GXP67_11985"/>
<dbReference type="Pfam" id="PF01872">
    <property type="entry name" value="RibD_C"/>
    <property type="match status" value="1"/>
</dbReference>
<dbReference type="AlphaFoldDB" id="A0A6C0GHX6"/>
<dbReference type="InterPro" id="IPR002734">
    <property type="entry name" value="RibDG_C"/>
</dbReference>
<dbReference type="SUPFAM" id="SSF53597">
    <property type="entry name" value="Dihydrofolate reductase-like"/>
    <property type="match status" value="1"/>
</dbReference>
<dbReference type="Proteomes" id="UP000480178">
    <property type="component" value="Chromosome"/>
</dbReference>
<dbReference type="GO" id="GO:0008703">
    <property type="term" value="F:5-amino-6-(5-phosphoribosylamino)uracil reductase activity"/>
    <property type="evidence" value="ECO:0007669"/>
    <property type="project" value="InterPro"/>
</dbReference>
<name>A0A6C0GHX6_9BACT</name>
<evidence type="ECO:0000313" key="3">
    <source>
        <dbReference type="Proteomes" id="UP000480178"/>
    </source>
</evidence>
<accession>A0A6C0GHX6</accession>
<evidence type="ECO:0000313" key="2">
    <source>
        <dbReference type="EMBL" id="QHT67303.1"/>
    </source>
</evidence>
<dbReference type="EMBL" id="CP048222">
    <property type="protein sequence ID" value="QHT67303.1"/>
    <property type="molecule type" value="Genomic_DNA"/>
</dbReference>
<dbReference type="RefSeq" id="WP_162443341.1">
    <property type="nucleotide sequence ID" value="NZ_CP048222.1"/>
</dbReference>
<proteinExistence type="predicted"/>
<dbReference type="Gene3D" id="3.40.430.10">
    <property type="entry name" value="Dihydrofolate Reductase, subunit A"/>
    <property type="match status" value="1"/>
</dbReference>
<keyword evidence="3" id="KW-1185">Reference proteome</keyword>
<reference evidence="2 3" key="1">
    <citation type="submission" date="2020-01" db="EMBL/GenBank/DDBJ databases">
        <authorList>
            <person name="Kim M.K."/>
        </authorList>
    </citation>
    <scope>NUCLEOTIDE SEQUENCE [LARGE SCALE GENOMIC DNA]</scope>
    <source>
        <strain evidence="2 3">172606-1</strain>
    </source>
</reference>
<gene>
    <name evidence="2" type="ORF">GXP67_11985</name>
</gene>
<protein>
    <submittedName>
        <fullName evidence="2">Dihydrofolate reductase family protein</fullName>
    </submittedName>
</protein>
<sequence>MRKLKLEVQLSIDGFAAGAEGKTDWMLWHWQPEWNWDKPLQDFHTELQTSSDTVLLGKNMASGDFYRHWQQIAGSKENPQQEFANAIINMKRFMFSRKLKKSPWKDVELLKETSKKRS</sequence>